<dbReference type="SUPFAM" id="SSF48726">
    <property type="entry name" value="Immunoglobulin"/>
    <property type="match status" value="1"/>
</dbReference>
<organism evidence="4">
    <name type="scientific">Brugia timori</name>
    <dbReference type="NCBI Taxonomy" id="42155"/>
    <lineage>
        <taxon>Eukaryota</taxon>
        <taxon>Metazoa</taxon>
        <taxon>Ecdysozoa</taxon>
        <taxon>Nematoda</taxon>
        <taxon>Chromadorea</taxon>
        <taxon>Rhabditida</taxon>
        <taxon>Spirurina</taxon>
        <taxon>Spiruromorpha</taxon>
        <taxon>Filarioidea</taxon>
        <taxon>Onchocercidae</taxon>
        <taxon>Brugia</taxon>
    </lineage>
</organism>
<dbReference type="Gene3D" id="2.60.40.10">
    <property type="entry name" value="Immunoglobulins"/>
    <property type="match status" value="1"/>
</dbReference>
<dbReference type="PROSITE" id="PS50835">
    <property type="entry name" value="IG_LIKE"/>
    <property type="match status" value="1"/>
</dbReference>
<dbReference type="AlphaFoldDB" id="A0A0R3RCV5"/>
<name>A0A0R3RCV5_9BILA</name>
<reference evidence="4" key="1">
    <citation type="submission" date="2017-02" db="UniProtKB">
        <authorList>
            <consortium name="WormBaseParasite"/>
        </authorList>
    </citation>
    <scope>IDENTIFICATION</scope>
</reference>
<reference evidence="2 3" key="2">
    <citation type="submission" date="2018-11" db="EMBL/GenBank/DDBJ databases">
        <authorList>
            <consortium name="Pathogen Informatics"/>
        </authorList>
    </citation>
    <scope>NUCLEOTIDE SEQUENCE [LARGE SCALE GENOMIC DNA]</scope>
</reference>
<dbReference type="InterPro" id="IPR036179">
    <property type="entry name" value="Ig-like_dom_sf"/>
</dbReference>
<dbReference type="InterPro" id="IPR007110">
    <property type="entry name" value="Ig-like_dom"/>
</dbReference>
<dbReference type="InterPro" id="IPR013783">
    <property type="entry name" value="Ig-like_fold"/>
</dbReference>
<feature type="domain" description="Ig-like" evidence="1">
    <location>
        <begin position="76"/>
        <end position="129"/>
    </location>
</feature>
<accession>A0A0R3RCV5</accession>
<dbReference type="Pfam" id="PF07679">
    <property type="entry name" value="I-set"/>
    <property type="match status" value="1"/>
</dbReference>
<proteinExistence type="predicted"/>
<keyword evidence="3" id="KW-1185">Reference proteome</keyword>
<gene>
    <name evidence="2" type="ORF">BTMF_LOCUS15841</name>
</gene>
<dbReference type="EMBL" id="UZAG01023227">
    <property type="protein sequence ID" value="VDO56098.1"/>
    <property type="molecule type" value="Genomic_DNA"/>
</dbReference>
<evidence type="ECO:0000259" key="1">
    <source>
        <dbReference type="PROSITE" id="PS50835"/>
    </source>
</evidence>
<evidence type="ECO:0000313" key="4">
    <source>
        <dbReference type="WBParaSite" id="BTMF_0001787801-mRNA-1"/>
    </source>
</evidence>
<evidence type="ECO:0000313" key="3">
    <source>
        <dbReference type="Proteomes" id="UP000280834"/>
    </source>
</evidence>
<protein>
    <submittedName>
        <fullName evidence="4">Ig-like domain-containing protein</fullName>
    </submittedName>
</protein>
<dbReference type="STRING" id="42155.A0A0R3RCV5"/>
<evidence type="ECO:0000313" key="2">
    <source>
        <dbReference type="EMBL" id="VDO56098.1"/>
    </source>
</evidence>
<sequence length="129" mass="14575">MDVIWWKDNEFITTTNSSVLILNSQNLGLYRCVADVAIVSTDLLDSYLLNNRIKRSAEMPPGKVLSNALIVKRAIPIHFTLHPKNLTVSNGSVFRLECATSGSFPEQIIWYQNDTQILVEANKDNNIHM</sequence>
<dbReference type="WBParaSite" id="BTMF_0001787801-mRNA-1">
    <property type="protein sequence ID" value="BTMF_0001787801-mRNA-1"/>
    <property type="gene ID" value="BTMF_0001787801"/>
</dbReference>
<dbReference type="Proteomes" id="UP000280834">
    <property type="component" value="Unassembled WGS sequence"/>
</dbReference>
<dbReference type="InterPro" id="IPR013098">
    <property type="entry name" value="Ig_I-set"/>
</dbReference>